<dbReference type="PROSITE" id="PS51257">
    <property type="entry name" value="PROKAR_LIPOPROTEIN"/>
    <property type="match status" value="1"/>
</dbReference>
<dbReference type="HOGENOM" id="CLU_080699_0_0_14"/>
<dbReference type="GeneID" id="66608674"/>
<dbReference type="AlphaFoldDB" id="A0A0H3DLE5"/>
<protein>
    <recommendedName>
        <fullName evidence="5">Lipoprotein</fullName>
    </recommendedName>
</protein>
<dbReference type="EMBL" id="CP002077">
    <property type="protein sequence ID" value="ADK87070.1"/>
    <property type="molecule type" value="Genomic_DNA"/>
</dbReference>
<gene>
    <name evidence="3" type="ordered locus">MPNE_0745</name>
</gene>
<comment type="similarity">
    <text evidence="1">Belongs to the MG439/MG440 family.</text>
</comment>
<evidence type="ECO:0000256" key="1">
    <source>
        <dbReference type="ARBA" id="ARBA00010160"/>
    </source>
</evidence>
<feature type="chain" id="PRO_5009772783" description="Lipoprotein" evidence="2">
    <location>
        <begin position="20"/>
        <end position="284"/>
    </location>
</feature>
<name>A0A0H3DLE5_MYCPB</name>
<sequence length="284" mass="31262">MKLKLLLIPLLGSSLLLSACSSATSQVISSLSSAQKYFEANKGELNKKNVINILKDGYNSDPNKTVNALLAGWKYTLMDQKLLERNLDASRFASAFGSTSKKDDITPNISEKSLFLADTFPGISSEIAKVFKVEKQTVSGFSYSWNSPKKFQVNIQIKMDGKIDESSKALIKSFLEGNSSGGKGSNGKNSIDESEYTGEKAKFTGNFIFTYTPPTGGARNFSDKSFDVPTSSINFPANVKIDVTTSHTKLNELLESNEQVKKMKSRQLTGKLFNLLPFFYYALL</sequence>
<dbReference type="PATRIC" id="fig|722438.3.peg.723"/>
<feature type="signal peptide" evidence="2">
    <location>
        <begin position="1"/>
        <end position="19"/>
    </location>
</feature>
<reference evidence="3 4" key="1">
    <citation type="journal article" date="2010" name="Appl. Environ. Microbiol.">
        <title>Targeted chromosomal knockouts in Mycoplasma pneumoniae.</title>
        <authorList>
            <person name="Krishnakumar R."/>
            <person name="Assad-Garcia N."/>
            <person name="Benders G.A."/>
            <person name="Phan Q."/>
            <person name="Montague M.G."/>
            <person name="Glass J.I."/>
        </authorList>
    </citation>
    <scope>NUCLEOTIDE SEQUENCE [LARGE SCALE GENOMIC DNA]</scope>
    <source>
        <strain evidence="4">ATCC 15531 / DSM 22911 / NBRC 14401 / NCTC 10119 / FH</strain>
    </source>
</reference>
<dbReference type="PaxDb" id="722438-MPNE_0745"/>
<evidence type="ECO:0000256" key="2">
    <source>
        <dbReference type="SAM" id="SignalP"/>
    </source>
</evidence>
<accession>A0A0H3DLE5</accession>
<dbReference type="KEGG" id="mpj:MPNE_0745"/>
<keyword evidence="2" id="KW-0732">Signal</keyword>
<proteinExistence type="inferred from homology"/>
<evidence type="ECO:0000313" key="4">
    <source>
        <dbReference type="Proteomes" id="UP000007756"/>
    </source>
</evidence>
<dbReference type="InterPro" id="IPR001595">
    <property type="entry name" value="Lipoprotein_3"/>
</dbReference>
<organism evidence="3 4">
    <name type="scientific">Mycoplasmoides pneumoniae (strain ATCC 15531 / DSM 23978 / CIP 103766 / NBRC 14401 / NCTC 10119 / FH)</name>
    <name type="common">Mycoplasma pneumoniae</name>
    <dbReference type="NCBI Taxonomy" id="722438"/>
    <lineage>
        <taxon>Bacteria</taxon>
        <taxon>Bacillati</taxon>
        <taxon>Mycoplasmatota</taxon>
        <taxon>Mycoplasmoidales</taxon>
        <taxon>Mycoplasmoidaceae</taxon>
        <taxon>Mycoplasmoides</taxon>
    </lineage>
</organism>
<dbReference type="Proteomes" id="UP000007756">
    <property type="component" value="Chromosome"/>
</dbReference>
<evidence type="ECO:0008006" key="5">
    <source>
        <dbReference type="Google" id="ProtNLM"/>
    </source>
</evidence>
<dbReference type="Pfam" id="PF00938">
    <property type="entry name" value="Lipoprotein_3"/>
    <property type="match status" value="1"/>
</dbReference>
<dbReference type="RefSeq" id="WP_014575041.1">
    <property type="nucleotide sequence ID" value="NZ_CP010546.1"/>
</dbReference>
<evidence type="ECO:0000313" key="3">
    <source>
        <dbReference type="EMBL" id="ADK87070.1"/>
    </source>
</evidence>